<sequence length="124" mass="13816">MASPHNTEWDFNPETFFDWEAPMTQEELDALWLSEESLTEILGDSKPEEPIPNSDLGPSLGLEEPMAQVSTGVLHNLVDTVNRLQEQVAQSEKYELCPSMGFATDISQNHWPTPKVGFGNGELV</sequence>
<evidence type="ECO:0000313" key="2">
    <source>
        <dbReference type="EMBL" id="KAJ9621806.1"/>
    </source>
</evidence>
<dbReference type="EMBL" id="JAPDRN010000112">
    <property type="protein sequence ID" value="KAJ9621806.1"/>
    <property type="molecule type" value="Genomic_DNA"/>
</dbReference>
<feature type="region of interest" description="Disordered" evidence="1">
    <location>
        <begin position="42"/>
        <end position="62"/>
    </location>
</feature>
<name>A0AA38XTL0_9EURO</name>
<dbReference type="AlphaFoldDB" id="A0AA38XTL0"/>
<keyword evidence="3" id="KW-1185">Reference proteome</keyword>
<gene>
    <name evidence="2" type="ORF">H2204_011722</name>
</gene>
<dbReference type="Proteomes" id="UP001172681">
    <property type="component" value="Unassembled WGS sequence"/>
</dbReference>
<accession>A0AA38XTL0</accession>
<evidence type="ECO:0000313" key="3">
    <source>
        <dbReference type="Proteomes" id="UP001172681"/>
    </source>
</evidence>
<reference evidence="2" key="1">
    <citation type="submission" date="2022-10" db="EMBL/GenBank/DDBJ databases">
        <title>Culturing micro-colonial fungi from biological soil crusts in the Mojave desert and describing Neophaeococcomyces mojavensis, and introducing the new genera and species Taxawa tesnikishii.</title>
        <authorList>
            <person name="Kurbessoian T."/>
            <person name="Stajich J.E."/>
        </authorList>
    </citation>
    <scope>NUCLEOTIDE SEQUENCE</scope>
    <source>
        <strain evidence="2">TK_35</strain>
    </source>
</reference>
<proteinExistence type="predicted"/>
<comment type="caution">
    <text evidence="2">The sequence shown here is derived from an EMBL/GenBank/DDBJ whole genome shotgun (WGS) entry which is preliminary data.</text>
</comment>
<protein>
    <submittedName>
        <fullName evidence="2">Uncharacterized protein</fullName>
    </submittedName>
</protein>
<organism evidence="2 3">
    <name type="scientific">Knufia peltigerae</name>
    <dbReference type="NCBI Taxonomy" id="1002370"/>
    <lineage>
        <taxon>Eukaryota</taxon>
        <taxon>Fungi</taxon>
        <taxon>Dikarya</taxon>
        <taxon>Ascomycota</taxon>
        <taxon>Pezizomycotina</taxon>
        <taxon>Eurotiomycetes</taxon>
        <taxon>Chaetothyriomycetidae</taxon>
        <taxon>Chaetothyriales</taxon>
        <taxon>Trichomeriaceae</taxon>
        <taxon>Knufia</taxon>
    </lineage>
</organism>
<evidence type="ECO:0000256" key="1">
    <source>
        <dbReference type="SAM" id="MobiDB-lite"/>
    </source>
</evidence>